<sequence>MPRRLSRANLTDTLLRDCRRLLLSARGRFFTRPKPLEPALLVSLSSSDVERLLGEHHFAPNWDMSFAYFGEVCNLRRVEYVADHPSGYEWWQVHVRGYHHPEGLELTAHFETDPSESPDAHVDRIGIDIDRGLEELESVLEANGVAYRSLESAEVAALG</sequence>
<reference evidence="1 2" key="1">
    <citation type="journal article" date="2014" name="PLoS Genet.">
        <title>Phylogenetically driven sequencing of extremely halophilic archaea reveals strategies for static and dynamic osmo-response.</title>
        <authorList>
            <person name="Becker E.A."/>
            <person name="Seitzer P.M."/>
            <person name="Tritt A."/>
            <person name="Larsen D."/>
            <person name="Krusor M."/>
            <person name="Yao A.I."/>
            <person name="Wu D."/>
            <person name="Madern D."/>
            <person name="Eisen J.A."/>
            <person name="Darling A.E."/>
            <person name="Facciotti M.T."/>
        </authorList>
    </citation>
    <scope>NUCLEOTIDE SEQUENCE [LARGE SCALE GENOMIC DNA]</scope>
    <source>
        <strain evidence="1 2">DSM 10524</strain>
    </source>
</reference>
<protein>
    <submittedName>
        <fullName evidence="1">Uncharacterized protein</fullName>
    </submittedName>
</protein>
<keyword evidence="2" id="KW-1185">Reference proteome</keyword>
<accession>L9X537</accession>
<evidence type="ECO:0000313" key="1">
    <source>
        <dbReference type="EMBL" id="ELY56737.1"/>
    </source>
</evidence>
<organism evidence="1 2">
    <name type="scientific">Natronococcus amylolyticus DSM 10524</name>
    <dbReference type="NCBI Taxonomy" id="1227497"/>
    <lineage>
        <taxon>Archaea</taxon>
        <taxon>Methanobacteriati</taxon>
        <taxon>Methanobacteriota</taxon>
        <taxon>Stenosarchaea group</taxon>
        <taxon>Halobacteria</taxon>
        <taxon>Halobacteriales</taxon>
        <taxon>Natrialbaceae</taxon>
        <taxon>Natronococcus</taxon>
    </lineage>
</organism>
<comment type="caution">
    <text evidence="1">The sequence shown here is derived from an EMBL/GenBank/DDBJ whole genome shotgun (WGS) entry which is preliminary data.</text>
</comment>
<evidence type="ECO:0000313" key="2">
    <source>
        <dbReference type="Proteomes" id="UP000011688"/>
    </source>
</evidence>
<name>L9X537_9EURY</name>
<dbReference type="eggNOG" id="ENOG502N5WF">
    <property type="taxonomic scope" value="Archaea"/>
</dbReference>
<proteinExistence type="predicted"/>
<dbReference type="EMBL" id="AOIB01000026">
    <property type="protein sequence ID" value="ELY56737.1"/>
    <property type="molecule type" value="Genomic_DNA"/>
</dbReference>
<dbReference type="Proteomes" id="UP000011688">
    <property type="component" value="Unassembled WGS sequence"/>
</dbReference>
<dbReference type="RefSeq" id="WP_005556523.1">
    <property type="nucleotide sequence ID" value="NZ_AOIB01000026.1"/>
</dbReference>
<dbReference type="OrthoDB" id="269607at2157"/>
<gene>
    <name evidence="1" type="ORF">C491_12060</name>
</gene>
<dbReference type="AlphaFoldDB" id="L9X537"/>